<protein>
    <submittedName>
        <fullName evidence="1">Uncharacterized protein</fullName>
    </submittedName>
</protein>
<evidence type="ECO:0000313" key="1">
    <source>
        <dbReference type="EMBL" id="KAJ7321898.1"/>
    </source>
</evidence>
<dbReference type="EMBL" id="JARIHO010000049">
    <property type="protein sequence ID" value="KAJ7321898.1"/>
    <property type="molecule type" value="Genomic_DNA"/>
</dbReference>
<gene>
    <name evidence="1" type="ORF">DFH08DRAFT_788505</name>
</gene>
<name>A0AAD6ZGI3_9AGAR</name>
<sequence>MGLSAVAVNGETYNNEIHREIETFKHRVIITSPDMCLKHDKFRHLLSTPAFAKRIRRMSLLGR</sequence>
<evidence type="ECO:0000313" key="2">
    <source>
        <dbReference type="Proteomes" id="UP001218218"/>
    </source>
</evidence>
<organism evidence="1 2">
    <name type="scientific">Mycena albidolilacea</name>
    <dbReference type="NCBI Taxonomy" id="1033008"/>
    <lineage>
        <taxon>Eukaryota</taxon>
        <taxon>Fungi</taxon>
        <taxon>Dikarya</taxon>
        <taxon>Basidiomycota</taxon>
        <taxon>Agaricomycotina</taxon>
        <taxon>Agaricomycetes</taxon>
        <taxon>Agaricomycetidae</taxon>
        <taxon>Agaricales</taxon>
        <taxon>Marasmiineae</taxon>
        <taxon>Mycenaceae</taxon>
        <taxon>Mycena</taxon>
    </lineage>
</organism>
<dbReference type="AlphaFoldDB" id="A0AAD6ZGI3"/>
<reference evidence="1" key="1">
    <citation type="submission" date="2023-03" db="EMBL/GenBank/DDBJ databases">
        <title>Massive genome expansion in bonnet fungi (Mycena s.s.) driven by repeated elements and novel gene families across ecological guilds.</title>
        <authorList>
            <consortium name="Lawrence Berkeley National Laboratory"/>
            <person name="Harder C.B."/>
            <person name="Miyauchi S."/>
            <person name="Viragh M."/>
            <person name="Kuo A."/>
            <person name="Thoen E."/>
            <person name="Andreopoulos B."/>
            <person name="Lu D."/>
            <person name="Skrede I."/>
            <person name="Drula E."/>
            <person name="Henrissat B."/>
            <person name="Morin E."/>
            <person name="Kohler A."/>
            <person name="Barry K."/>
            <person name="LaButti K."/>
            <person name="Morin E."/>
            <person name="Salamov A."/>
            <person name="Lipzen A."/>
            <person name="Mereny Z."/>
            <person name="Hegedus B."/>
            <person name="Baldrian P."/>
            <person name="Stursova M."/>
            <person name="Weitz H."/>
            <person name="Taylor A."/>
            <person name="Grigoriev I.V."/>
            <person name="Nagy L.G."/>
            <person name="Martin F."/>
            <person name="Kauserud H."/>
        </authorList>
    </citation>
    <scope>NUCLEOTIDE SEQUENCE</scope>
    <source>
        <strain evidence="1">CBHHK002</strain>
    </source>
</reference>
<comment type="caution">
    <text evidence="1">The sequence shown here is derived from an EMBL/GenBank/DDBJ whole genome shotgun (WGS) entry which is preliminary data.</text>
</comment>
<dbReference type="Proteomes" id="UP001218218">
    <property type="component" value="Unassembled WGS sequence"/>
</dbReference>
<proteinExistence type="predicted"/>
<accession>A0AAD6ZGI3</accession>
<keyword evidence="2" id="KW-1185">Reference proteome</keyword>